<organism evidence="6 7">
    <name type="scientific">Candidatus Woesebacteria bacterium RIFOXYA1_FULL_48_16</name>
    <dbReference type="NCBI Taxonomy" id="1802535"/>
    <lineage>
        <taxon>Bacteria</taxon>
        <taxon>Candidatus Woeseibacteriota</taxon>
    </lineage>
</organism>
<dbReference type="InterPro" id="IPR035987">
    <property type="entry name" value="Ribosomal_uS8_sf"/>
</dbReference>
<dbReference type="InterPro" id="IPR000630">
    <property type="entry name" value="Ribosomal_uS8"/>
</dbReference>
<evidence type="ECO:0000256" key="1">
    <source>
        <dbReference type="ARBA" id="ARBA00006471"/>
    </source>
</evidence>
<dbReference type="Gene3D" id="3.30.1370.30">
    <property type="match status" value="1"/>
</dbReference>
<reference evidence="6 7" key="1">
    <citation type="journal article" date="2016" name="Nat. Commun.">
        <title>Thousands of microbial genomes shed light on interconnected biogeochemical processes in an aquifer system.</title>
        <authorList>
            <person name="Anantharaman K."/>
            <person name="Brown C.T."/>
            <person name="Hug L.A."/>
            <person name="Sharon I."/>
            <person name="Castelle C.J."/>
            <person name="Probst A.J."/>
            <person name="Thomas B.C."/>
            <person name="Singh A."/>
            <person name="Wilkins M.J."/>
            <person name="Karaoz U."/>
            <person name="Brodie E.L."/>
            <person name="Williams K.H."/>
            <person name="Hubbard S.S."/>
            <person name="Banfield J.F."/>
        </authorList>
    </citation>
    <scope>NUCLEOTIDE SEQUENCE [LARGE SCALE GENOMIC DNA]</scope>
</reference>
<dbReference type="GO" id="GO:0003735">
    <property type="term" value="F:structural constituent of ribosome"/>
    <property type="evidence" value="ECO:0007669"/>
    <property type="project" value="InterPro"/>
</dbReference>
<dbReference type="GO" id="GO:0006412">
    <property type="term" value="P:translation"/>
    <property type="evidence" value="ECO:0007669"/>
    <property type="project" value="InterPro"/>
</dbReference>
<name>A0A1F8CRS2_9BACT</name>
<keyword evidence="3" id="KW-0687">Ribonucleoprotein</keyword>
<keyword evidence="2 6" id="KW-0689">Ribosomal protein</keyword>
<dbReference type="Pfam" id="PF00410">
    <property type="entry name" value="Ribosomal_S8"/>
    <property type="match status" value="1"/>
</dbReference>
<evidence type="ECO:0000313" key="7">
    <source>
        <dbReference type="Proteomes" id="UP000178430"/>
    </source>
</evidence>
<proteinExistence type="inferred from homology"/>
<gene>
    <name evidence="6" type="ORF">A2197_01450</name>
</gene>
<evidence type="ECO:0000256" key="3">
    <source>
        <dbReference type="ARBA" id="ARBA00023274"/>
    </source>
</evidence>
<protein>
    <recommendedName>
        <fullName evidence="4">Small ribosomal subunit protein uS8</fullName>
    </recommendedName>
    <alternativeName>
        <fullName evidence="5">30S ribosomal protein S8</fullName>
    </alternativeName>
</protein>
<comment type="similarity">
    <text evidence="1">Belongs to the universal ribosomal protein uS8 family.</text>
</comment>
<dbReference type="Gene3D" id="3.30.1490.10">
    <property type="match status" value="1"/>
</dbReference>
<dbReference type="Proteomes" id="UP000178430">
    <property type="component" value="Unassembled WGS sequence"/>
</dbReference>
<dbReference type="GO" id="GO:1990904">
    <property type="term" value="C:ribonucleoprotein complex"/>
    <property type="evidence" value="ECO:0007669"/>
    <property type="project" value="UniProtKB-KW"/>
</dbReference>
<evidence type="ECO:0000313" key="6">
    <source>
        <dbReference type="EMBL" id="OGM78786.1"/>
    </source>
</evidence>
<comment type="caution">
    <text evidence="6">The sequence shown here is derived from an EMBL/GenBank/DDBJ whole genome shotgun (WGS) entry which is preliminary data.</text>
</comment>
<dbReference type="SUPFAM" id="SSF56047">
    <property type="entry name" value="Ribosomal protein S8"/>
    <property type="match status" value="1"/>
</dbReference>
<sequence>MDMTNYPIGDFLIRINNAALAKSGEVSMPSTKLIADVAKTLEKSGYLSEVKQEKGVLVVKLAIKRKEPVIMRLKLISRPGLRIYMGADELGKKRGPSKFLITTPKGIMMSDAAIKNRLGGEVIAEVW</sequence>
<evidence type="ECO:0000256" key="5">
    <source>
        <dbReference type="ARBA" id="ARBA00035525"/>
    </source>
</evidence>
<accession>A0A1F8CRS2</accession>
<evidence type="ECO:0000256" key="4">
    <source>
        <dbReference type="ARBA" id="ARBA00035258"/>
    </source>
</evidence>
<dbReference type="EMBL" id="MGHV01000020">
    <property type="protein sequence ID" value="OGM78786.1"/>
    <property type="molecule type" value="Genomic_DNA"/>
</dbReference>
<dbReference type="PANTHER" id="PTHR11758">
    <property type="entry name" value="40S RIBOSOMAL PROTEIN S15A"/>
    <property type="match status" value="1"/>
</dbReference>
<evidence type="ECO:0000256" key="2">
    <source>
        <dbReference type="ARBA" id="ARBA00022980"/>
    </source>
</evidence>
<dbReference type="GO" id="GO:0005840">
    <property type="term" value="C:ribosome"/>
    <property type="evidence" value="ECO:0007669"/>
    <property type="project" value="UniProtKB-KW"/>
</dbReference>
<dbReference type="AlphaFoldDB" id="A0A1F8CRS2"/>